<protein>
    <submittedName>
        <fullName evidence="2">Uncharacterized protein</fullName>
    </submittedName>
</protein>
<accession>X5CFG8</accession>
<reference evidence="2" key="1">
    <citation type="submission" date="2013-12" db="EMBL/GenBank/DDBJ databases">
        <title>A novel three-component oxygenase catalyzing the N-dealkoxyalkylation of the chloroacetanilide herbicides in Sphingomonas sp. DC-6.</title>
        <authorList>
            <person name="Qing C."/>
        </authorList>
    </citation>
    <scope>NUCLEOTIDE SEQUENCE</scope>
    <source>
        <strain evidence="2">DE-13</strain>
    </source>
</reference>
<organism evidence="2">
    <name type="scientific">Sphingobium baderi</name>
    <dbReference type="NCBI Taxonomy" id="1332080"/>
    <lineage>
        <taxon>Bacteria</taxon>
        <taxon>Pseudomonadati</taxon>
        <taxon>Pseudomonadota</taxon>
        <taxon>Alphaproteobacteria</taxon>
        <taxon>Sphingomonadales</taxon>
        <taxon>Sphingomonadaceae</taxon>
        <taxon>Sphingobium</taxon>
    </lineage>
</organism>
<evidence type="ECO:0000313" key="2">
    <source>
        <dbReference type="EMBL" id="AHW42443.1"/>
    </source>
</evidence>
<dbReference type="AlphaFoldDB" id="X5CFG8"/>
<feature type="region of interest" description="Disordered" evidence="1">
    <location>
        <begin position="1"/>
        <end position="21"/>
    </location>
</feature>
<feature type="compositionally biased region" description="Basic and acidic residues" evidence="1">
    <location>
        <begin position="9"/>
        <end position="20"/>
    </location>
</feature>
<sequence>MAFAQSKQARADRRENRDSSGRYVRFRRVDEPDRAFGTARLIPELDGRMHRDDVGGYMRWAMDCGAGNFTQQQFADLRHGFGHAQCKIGQIVGFGADEMDGGAPRSGAFCHGAAGFREGTIARLHEGTSHSFDVPRVRSIAHRTRG</sequence>
<name>X5CFG8_9SPHN</name>
<evidence type="ECO:0000256" key="1">
    <source>
        <dbReference type="SAM" id="MobiDB-lite"/>
    </source>
</evidence>
<proteinExistence type="predicted"/>
<dbReference type="EMBL" id="KJ020539">
    <property type="protein sequence ID" value="AHW42443.1"/>
    <property type="molecule type" value="Genomic_DNA"/>
</dbReference>